<dbReference type="GO" id="GO:0005524">
    <property type="term" value="F:ATP binding"/>
    <property type="evidence" value="ECO:0007669"/>
    <property type="project" value="UniProtKB-UniRule"/>
</dbReference>
<dbReference type="PROSITE" id="PS00108">
    <property type="entry name" value="PROTEIN_KINASE_ST"/>
    <property type="match status" value="1"/>
</dbReference>
<name>A0A6P7TE73_9MOLL</name>
<gene>
    <name evidence="12" type="primary">LOC115222253</name>
</gene>
<keyword evidence="3" id="KW-0808">Transferase</keyword>
<dbReference type="FunFam" id="1.10.510.10:FF:001298">
    <property type="entry name" value="STE20-like kinase"/>
    <property type="match status" value="1"/>
</dbReference>
<dbReference type="RefSeq" id="XP_029648277.1">
    <property type="nucleotide sequence ID" value="XM_029792417.2"/>
</dbReference>
<accession>A0A6P7TE73</accession>
<dbReference type="Proteomes" id="UP000515154">
    <property type="component" value="Linkage group LG2"/>
</dbReference>
<feature type="compositionally biased region" description="Polar residues" evidence="9">
    <location>
        <begin position="1174"/>
        <end position="1188"/>
    </location>
</feature>
<dbReference type="InterPro" id="IPR051585">
    <property type="entry name" value="STE20_Ser/Thr_Kinases"/>
</dbReference>
<feature type="coiled-coil region" evidence="8">
    <location>
        <begin position="1073"/>
        <end position="1144"/>
    </location>
</feature>
<proteinExistence type="predicted"/>
<feature type="compositionally biased region" description="Basic and acidic residues" evidence="9">
    <location>
        <begin position="727"/>
        <end position="736"/>
    </location>
</feature>
<feature type="region of interest" description="Disordered" evidence="9">
    <location>
        <begin position="1161"/>
        <end position="1205"/>
    </location>
</feature>
<evidence type="ECO:0000256" key="6">
    <source>
        <dbReference type="ARBA" id="ARBA00022840"/>
    </source>
</evidence>
<dbReference type="InterPro" id="IPR022165">
    <property type="entry name" value="PKK"/>
</dbReference>
<evidence type="ECO:0000313" key="11">
    <source>
        <dbReference type="Proteomes" id="UP000515154"/>
    </source>
</evidence>
<evidence type="ECO:0000256" key="1">
    <source>
        <dbReference type="ARBA" id="ARBA00022527"/>
    </source>
</evidence>
<dbReference type="GO" id="GO:0004674">
    <property type="term" value="F:protein serine/threonine kinase activity"/>
    <property type="evidence" value="ECO:0007669"/>
    <property type="project" value="UniProtKB-KW"/>
</dbReference>
<dbReference type="InterPro" id="IPR008271">
    <property type="entry name" value="Ser/Thr_kinase_AS"/>
</dbReference>
<feature type="coiled-coil region" evidence="8">
    <location>
        <begin position="795"/>
        <end position="858"/>
    </location>
</feature>
<dbReference type="PANTHER" id="PTHR46538:SF3">
    <property type="entry name" value="PROTEIN KINASE DOMAIN-CONTAINING PROTEIN"/>
    <property type="match status" value="1"/>
</dbReference>
<evidence type="ECO:0000256" key="5">
    <source>
        <dbReference type="ARBA" id="ARBA00022777"/>
    </source>
</evidence>
<evidence type="ECO:0000256" key="2">
    <source>
        <dbReference type="ARBA" id="ARBA00022553"/>
    </source>
</evidence>
<feature type="coiled-coil region" evidence="8">
    <location>
        <begin position="909"/>
        <end position="973"/>
    </location>
</feature>
<sequence length="1205" mass="138081">MSFFSNFKKIFRLSGADDDLKKKKNIHPCIKTDVDPKLFWDLIGELGDGAFGKVYKAQNKQTGEFAALKKVEIKTEEDLEDFTVEIDILYECRHENVVALHEAYFYDDFLWMFIEFCGGGALDSIMLDLEKPLTEDQIRYVCHYMCKALTFLHDSNIIHRDLKAGNVLLTMEGDVKLADFGVSAKNTKPNQCRDSFIGTPYWMAPEVILCEAIKDNPYNYKADIWSLGVTLIEFAQIEPPNNDMHQMRVLIKIQKSDPPTLDYPSRWSPAFSHFISKCLVKDPAQRPTAAELLEHPFIKLSTDKKPILNLLSEAKAEVEETVLEMDDEEDIKSIKNIPEDSKSFDLDTISNLNIEDMEKTDPGKDDIIIENDKDIPAPVDSSTPSPASLTTDKDTKQSKTVSNDSSSVSIPEPSSKIPQALPDTTECASNSPDVPSEAPTPISESCSSLSDTHENIAQKPTSLPVSSNNDNTMAEISVDKKSLETTEDLDRSSDEGLGPSGDEKSDASASPAKIVEDKILVPSGPADTVISTTSPSDILIQQKEEDSNKANIAYQILEDIIDDVIKSTTVQPSIPAVVFDTVSDVVEEDREINDQDEVPGDFHFEKITNDEPISALNETEVQEVKVSILEDNEDNVPCEPLTDLNSVFTINGQVIPENHSEFVANGYVPGTENGTYDTNNVSVANTKPQPVQHTDLDTFETKLDISNPDEDDDQLKDSDTLTSLSSFEKEEKKPPKDNAVLRYKQKQKTETKSHYRTITKTRKFIKDGVMVTSTTSKVIAMGEENKVKDDHFLRKQDLREMKRLQKSENKQYQALIVKAQVAKELQDKKFEMEMQGLLKTYEQDLDGLTRQQKQQAEKVECNQAMESKTAAKKIKIEQEKELKIFKEQQRQDMKLLKQELDLLPKDTKKESLRKRKEEKEIELADKERQFLENQRERMEKHMKQLTDQHRQKIALLESQYLQQKQQLLRAREAALWEMEKNQLHDKHQQEKGQLKDLFFLKRHQMLNRHVKEIEQMKRSNAAKEEEVQRYQILDKRRHPKVIKSQSKIRAQMFKQSLRLSTVGTPEEDRVKMKQFEENEKKRMKSEFARLEAKHKKQWDKLLLDNETALKELEQIQAEKRKMLMEHETQKIKELDDQYQNELRKWKSELIPRKQKLEEEFFHQKEDQEKFYGNTLGSGDGNSESSLSPGSLRKKDSSSVRHSTII</sequence>
<dbReference type="Gene3D" id="1.10.510.10">
    <property type="entry name" value="Transferase(Phosphotransferase) domain 1"/>
    <property type="match status" value="1"/>
</dbReference>
<dbReference type="KEGG" id="osn:115222253"/>
<evidence type="ECO:0000259" key="10">
    <source>
        <dbReference type="PROSITE" id="PS50011"/>
    </source>
</evidence>
<dbReference type="InterPro" id="IPR000719">
    <property type="entry name" value="Prot_kinase_dom"/>
</dbReference>
<feature type="compositionally biased region" description="Polar residues" evidence="9">
    <location>
        <begin position="380"/>
        <end position="390"/>
    </location>
</feature>
<keyword evidence="2" id="KW-0597">Phosphoprotein</keyword>
<dbReference type="PANTHER" id="PTHR46538">
    <property type="entry name" value="PROTEIN KINASE DOMAIN-CONTAINING PROTEIN"/>
    <property type="match status" value="1"/>
</dbReference>
<feature type="region of interest" description="Disordered" evidence="9">
    <location>
        <begin position="356"/>
        <end position="532"/>
    </location>
</feature>
<evidence type="ECO:0000256" key="9">
    <source>
        <dbReference type="SAM" id="MobiDB-lite"/>
    </source>
</evidence>
<protein>
    <submittedName>
        <fullName evidence="12">STE20-like serine/threonine-protein kinase isoform X1</fullName>
    </submittedName>
</protein>
<dbReference type="Pfam" id="PF00069">
    <property type="entry name" value="Pkinase"/>
    <property type="match status" value="1"/>
</dbReference>
<keyword evidence="6 7" id="KW-0067">ATP-binding</keyword>
<dbReference type="PROSITE" id="PS00107">
    <property type="entry name" value="PROTEIN_KINASE_ATP"/>
    <property type="match status" value="1"/>
</dbReference>
<keyword evidence="5" id="KW-0418">Kinase</keyword>
<feature type="compositionally biased region" description="Basic and acidic residues" evidence="9">
    <location>
        <begin position="356"/>
        <end position="375"/>
    </location>
</feature>
<evidence type="ECO:0000313" key="12">
    <source>
        <dbReference type="RefSeq" id="XP_029648277.1"/>
    </source>
</evidence>
<keyword evidence="4 7" id="KW-0547">Nucleotide-binding</keyword>
<organism evidence="11 12">
    <name type="scientific">Octopus sinensis</name>
    <name type="common">East Asian common octopus</name>
    <dbReference type="NCBI Taxonomy" id="2607531"/>
    <lineage>
        <taxon>Eukaryota</taxon>
        <taxon>Metazoa</taxon>
        <taxon>Spiralia</taxon>
        <taxon>Lophotrochozoa</taxon>
        <taxon>Mollusca</taxon>
        <taxon>Cephalopoda</taxon>
        <taxon>Coleoidea</taxon>
        <taxon>Octopodiformes</taxon>
        <taxon>Octopoda</taxon>
        <taxon>Incirrata</taxon>
        <taxon>Octopodidae</taxon>
        <taxon>Octopus</taxon>
    </lineage>
</organism>
<dbReference type="Gene3D" id="3.30.200.20">
    <property type="entry name" value="Phosphorylase Kinase, domain 1"/>
    <property type="match status" value="1"/>
</dbReference>
<feature type="compositionally biased region" description="Low complexity" evidence="9">
    <location>
        <begin position="398"/>
        <end position="417"/>
    </location>
</feature>
<feature type="region of interest" description="Disordered" evidence="9">
    <location>
        <begin position="704"/>
        <end position="738"/>
    </location>
</feature>
<evidence type="ECO:0000256" key="4">
    <source>
        <dbReference type="ARBA" id="ARBA00022741"/>
    </source>
</evidence>
<dbReference type="SUPFAM" id="SSF56112">
    <property type="entry name" value="Protein kinase-like (PK-like)"/>
    <property type="match status" value="1"/>
</dbReference>
<evidence type="ECO:0000256" key="7">
    <source>
        <dbReference type="PROSITE-ProRule" id="PRU10141"/>
    </source>
</evidence>
<feature type="compositionally biased region" description="Polar residues" evidence="9">
    <location>
        <begin position="458"/>
        <end position="474"/>
    </location>
</feature>
<keyword evidence="11" id="KW-1185">Reference proteome</keyword>
<evidence type="ECO:0000256" key="8">
    <source>
        <dbReference type="SAM" id="Coils"/>
    </source>
</evidence>
<feature type="binding site" evidence="7">
    <location>
        <position position="69"/>
    </location>
    <ligand>
        <name>ATP</name>
        <dbReference type="ChEBI" id="CHEBI:30616"/>
    </ligand>
</feature>
<dbReference type="InterPro" id="IPR017441">
    <property type="entry name" value="Protein_kinase_ATP_BS"/>
</dbReference>
<dbReference type="Pfam" id="PF12474">
    <property type="entry name" value="PKK"/>
    <property type="match status" value="2"/>
</dbReference>
<dbReference type="SMART" id="SM00220">
    <property type="entry name" value="S_TKc"/>
    <property type="match status" value="1"/>
</dbReference>
<feature type="coiled-coil region" evidence="8">
    <location>
        <begin position="1006"/>
        <end position="1033"/>
    </location>
</feature>
<keyword evidence="8" id="KW-0175">Coiled coil</keyword>
<dbReference type="AlphaFoldDB" id="A0A6P7TE73"/>
<evidence type="ECO:0000256" key="3">
    <source>
        <dbReference type="ARBA" id="ARBA00022679"/>
    </source>
</evidence>
<keyword evidence="1" id="KW-0723">Serine/threonine-protein kinase</keyword>
<feature type="compositionally biased region" description="Basic and acidic residues" evidence="9">
    <location>
        <begin position="477"/>
        <end position="494"/>
    </location>
</feature>
<dbReference type="PROSITE" id="PS50011">
    <property type="entry name" value="PROTEIN_KINASE_DOM"/>
    <property type="match status" value="1"/>
</dbReference>
<reference evidence="12" key="1">
    <citation type="submission" date="2025-08" db="UniProtKB">
        <authorList>
            <consortium name="RefSeq"/>
        </authorList>
    </citation>
    <scope>IDENTIFICATION</scope>
</reference>
<dbReference type="InterPro" id="IPR011009">
    <property type="entry name" value="Kinase-like_dom_sf"/>
</dbReference>
<feature type="domain" description="Protein kinase" evidence="10">
    <location>
        <begin position="40"/>
        <end position="298"/>
    </location>
</feature>